<evidence type="ECO:0000313" key="2">
    <source>
        <dbReference type="EMBL" id="MEF2255617.1"/>
    </source>
</evidence>
<sequence length="167" mass="18091">MGSGAISLLIDSPLRTVYLAFRGFDAAVRRQITRFIKQDAGPIWTEEIRERGQTRLEQRALVGTARVGVSGTSVTLIAGGRGTLSTGTPISAITDAAEYGSRPDKTWPVKSRSGKTYQRRMGGRFRPPRRGGYVAHRAAGDAIPRVAALVVQTVIRTFHELVEGAGR</sequence>
<evidence type="ECO:0000313" key="3">
    <source>
        <dbReference type="Proteomes" id="UP001351900"/>
    </source>
</evidence>
<proteinExistence type="predicted"/>
<feature type="compositionally biased region" description="Basic residues" evidence="1">
    <location>
        <begin position="117"/>
        <end position="129"/>
    </location>
</feature>
<name>A0ABU7V7G4_9MICO</name>
<protein>
    <recommendedName>
        <fullName evidence="4">HK97 gp10 family phage protein</fullName>
    </recommendedName>
</protein>
<comment type="caution">
    <text evidence="2">The sequence shown here is derived from an EMBL/GenBank/DDBJ whole genome shotgun (WGS) entry which is preliminary data.</text>
</comment>
<evidence type="ECO:0000256" key="1">
    <source>
        <dbReference type="SAM" id="MobiDB-lite"/>
    </source>
</evidence>
<dbReference type="Proteomes" id="UP001351900">
    <property type="component" value="Unassembled WGS sequence"/>
</dbReference>
<keyword evidence="3" id="KW-1185">Reference proteome</keyword>
<organism evidence="2 3">
    <name type="scientific">Microbacterium schleiferi</name>
    <dbReference type="NCBI Taxonomy" id="69362"/>
    <lineage>
        <taxon>Bacteria</taxon>
        <taxon>Bacillati</taxon>
        <taxon>Actinomycetota</taxon>
        <taxon>Actinomycetes</taxon>
        <taxon>Micrococcales</taxon>
        <taxon>Microbacteriaceae</taxon>
        <taxon>Microbacterium</taxon>
    </lineage>
</organism>
<feature type="region of interest" description="Disordered" evidence="1">
    <location>
        <begin position="110"/>
        <end position="131"/>
    </location>
</feature>
<evidence type="ECO:0008006" key="4">
    <source>
        <dbReference type="Google" id="ProtNLM"/>
    </source>
</evidence>
<gene>
    <name evidence="2" type="ORF">V2V91_10800</name>
</gene>
<accession>A0ABU7V7G4</accession>
<reference evidence="2 3" key="1">
    <citation type="submission" date="2024-01" db="EMBL/GenBank/DDBJ databases">
        <title>the genome sequence of strain Microbacterium schleiferi NBRC 15075.</title>
        <authorList>
            <person name="Ding Y."/>
            <person name="Zhang G."/>
        </authorList>
    </citation>
    <scope>NUCLEOTIDE SEQUENCE [LARGE SCALE GENOMIC DNA]</scope>
    <source>
        <strain evidence="2 3">NBRC 15075</strain>
    </source>
</reference>
<dbReference type="RefSeq" id="WP_331791844.1">
    <property type="nucleotide sequence ID" value="NZ_BAAAUO010000001.1"/>
</dbReference>
<dbReference type="EMBL" id="JAZHOV010000006">
    <property type="protein sequence ID" value="MEF2255617.1"/>
    <property type="molecule type" value="Genomic_DNA"/>
</dbReference>